<dbReference type="InterPro" id="IPR036770">
    <property type="entry name" value="Ankyrin_rpt-contain_sf"/>
</dbReference>
<dbReference type="PANTHER" id="PTHR47303">
    <property type="match status" value="1"/>
</dbReference>
<dbReference type="EnsemblPlants" id="Kaladp0039s0003.1.v1.1">
    <property type="protein sequence ID" value="Kaladp0039s0003.1.v1.1"/>
    <property type="gene ID" value="Kaladp0039s0003.v1.1"/>
</dbReference>
<organism evidence="1 2">
    <name type="scientific">Kalanchoe fedtschenkoi</name>
    <name type="common">Lavender scallops</name>
    <name type="synonym">South American air plant</name>
    <dbReference type="NCBI Taxonomy" id="63787"/>
    <lineage>
        <taxon>Eukaryota</taxon>
        <taxon>Viridiplantae</taxon>
        <taxon>Streptophyta</taxon>
        <taxon>Embryophyta</taxon>
        <taxon>Tracheophyta</taxon>
        <taxon>Spermatophyta</taxon>
        <taxon>Magnoliopsida</taxon>
        <taxon>eudicotyledons</taxon>
        <taxon>Gunneridae</taxon>
        <taxon>Pentapetalae</taxon>
        <taxon>Saxifragales</taxon>
        <taxon>Crassulaceae</taxon>
        <taxon>Kalanchoe</taxon>
    </lineage>
</organism>
<reference evidence="1" key="1">
    <citation type="submission" date="2021-01" db="UniProtKB">
        <authorList>
            <consortium name="EnsemblPlants"/>
        </authorList>
    </citation>
    <scope>IDENTIFICATION</scope>
</reference>
<dbReference type="InterPro" id="IPR002110">
    <property type="entry name" value="Ankyrin_rpt"/>
</dbReference>
<dbReference type="SMART" id="SM00248">
    <property type="entry name" value="ANK"/>
    <property type="match status" value="3"/>
</dbReference>
<evidence type="ECO:0000313" key="2">
    <source>
        <dbReference type="Proteomes" id="UP000594263"/>
    </source>
</evidence>
<evidence type="ECO:0000313" key="1">
    <source>
        <dbReference type="EnsemblPlants" id="Kaladp0039s0003.1.v1.1"/>
    </source>
</evidence>
<accession>A0A7N0TIP4</accession>
<dbReference type="PANTHER" id="PTHR47303:SF1">
    <property type="entry name" value="NF-KAPPA-B INHIBITOR BETA"/>
    <property type="match status" value="1"/>
</dbReference>
<protein>
    <submittedName>
        <fullName evidence="1">Uncharacterized protein</fullName>
    </submittedName>
</protein>
<dbReference type="Proteomes" id="UP000594263">
    <property type="component" value="Unplaced"/>
</dbReference>
<keyword evidence="2" id="KW-1185">Reference proteome</keyword>
<dbReference type="SUPFAM" id="SSF48403">
    <property type="entry name" value="Ankyrin repeat"/>
    <property type="match status" value="1"/>
</dbReference>
<name>A0A7N0TIP4_KALFE</name>
<proteinExistence type="predicted"/>
<dbReference type="AlphaFoldDB" id="A0A7N0TIP4"/>
<dbReference type="OMA" id="CESSERH"/>
<sequence length="303" mass="33345">KENRALSHDLHSGSVVKFDIADDAFIKFIELYFVTSHVIGGSIIEEYGDRKKAAEEKYEAKKGVGEQVRVTGDSYPETIPTTDKSWYFPLYEAAMAGDWENAKQIIDQNGGETLRAKIRGYSETVMHVAVGSGPRTTPFVAELLKLSTPADLEVKNIEGCTPLGIAAKVGNVEAAKLLVAKNPRLLYVASRDGSCFPIHSAAENGHREMLLYLLRVTREGQVPDPYDPDVSGPRLLRLIIQAEFYDAALQLLERRPKLATSGMQTNQSLLILAENASAFSPSGRNGGVLQPLIYTCEFLLHYS</sequence>
<dbReference type="Pfam" id="PF12796">
    <property type="entry name" value="Ank_2"/>
    <property type="match status" value="1"/>
</dbReference>
<dbReference type="Gramene" id="Kaladp0039s0003.1.v1.1">
    <property type="protein sequence ID" value="Kaladp0039s0003.1.v1.1"/>
    <property type="gene ID" value="Kaladp0039s0003.v1.1"/>
</dbReference>
<dbReference type="Gene3D" id="1.25.40.20">
    <property type="entry name" value="Ankyrin repeat-containing domain"/>
    <property type="match status" value="1"/>
</dbReference>